<reference evidence="1 2" key="1">
    <citation type="submission" date="2021-10" db="EMBL/GenBank/DDBJ databases">
        <title>Alishewanella koreense sp. nov. isolated from seawater of southwestern coast in South Korea and the proposal for the reclassification of Rheinheimera perlucida and Rheinheimera tuosuensis as Arsukibacterium perlucida and Arsukibacterium tuosuensis.</title>
        <authorList>
            <person name="Kim K.H."/>
            <person name="Ruan W."/>
            <person name="Kim K.R."/>
            <person name="Baek J.H."/>
            <person name="Jeon C.O."/>
        </authorList>
    </citation>
    <scope>NUCLEOTIDE SEQUENCE [LARGE SCALE GENOMIC DNA]</scope>
    <source>
        <strain evidence="1 2">16-MA</strain>
    </source>
</reference>
<name>A0ABS8C1E6_9ALTE</name>
<comment type="caution">
    <text evidence="1">The sequence shown here is derived from an EMBL/GenBank/DDBJ whole genome shotgun (WGS) entry which is preliminary data.</text>
</comment>
<organism evidence="1 2">
    <name type="scientific">Alishewanella maricola</name>
    <dbReference type="NCBI Taxonomy" id="2795740"/>
    <lineage>
        <taxon>Bacteria</taxon>
        <taxon>Pseudomonadati</taxon>
        <taxon>Pseudomonadota</taxon>
        <taxon>Gammaproteobacteria</taxon>
        <taxon>Alteromonadales</taxon>
        <taxon>Alteromonadaceae</taxon>
        <taxon>Alishewanella</taxon>
    </lineage>
</organism>
<evidence type="ECO:0000313" key="2">
    <source>
        <dbReference type="Proteomes" id="UP000633814"/>
    </source>
</evidence>
<protein>
    <submittedName>
        <fullName evidence="1">Regulatory protein GemA</fullName>
    </submittedName>
</protein>
<dbReference type="InterPro" id="IPR009363">
    <property type="entry name" value="Phage_Mu_Gp16"/>
</dbReference>
<keyword evidence="2" id="KW-1185">Reference proteome</keyword>
<accession>A0ABS8C1E6</accession>
<gene>
    <name evidence="1" type="ORF">JAO78_004920</name>
</gene>
<evidence type="ECO:0000313" key="1">
    <source>
        <dbReference type="EMBL" id="MCB5226152.1"/>
    </source>
</evidence>
<dbReference type="RefSeq" id="WP_226750240.1">
    <property type="nucleotide sequence ID" value="NZ_JAEINI020000002.1"/>
</dbReference>
<dbReference type="Pfam" id="PF06252">
    <property type="entry name" value="GemA"/>
    <property type="match status" value="1"/>
</dbReference>
<sequence>MTTTNPNPRRSLITMIHIARTQLGMDDESYRANLAHYGNGKTSSTDMTIPELETVLEAFKKLGFKPVKKPGKGRFSPSSKQGPQDQRSAIRAIWIFMFNAGFVKDGSETALNSWVQRMTAQENGGAGIAEVQWLLGEDASKTLNSLKRWARRCLFQDLKKRGYEPHPQDSYAYLLKRWERINGAML</sequence>
<dbReference type="Proteomes" id="UP000633814">
    <property type="component" value="Unassembled WGS sequence"/>
</dbReference>
<proteinExistence type="predicted"/>
<dbReference type="EMBL" id="JAEINI020000002">
    <property type="protein sequence ID" value="MCB5226152.1"/>
    <property type="molecule type" value="Genomic_DNA"/>
</dbReference>